<dbReference type="Proteomes" id="UP000070501">
    <property type="component" value="Unassembled WGS sequence"/>
</dbReference>
<sequence length="409" mass="47718">MRLLSFDDQDKLQWTEFPDAKVPPYAILSHTWEDEEVSYADLVAGRAQNRLGYQKIMFCGRQAAARDGLSYFWVDSCCIDKESSAELSEAIISMFRWYQRATKCYVYLSDVSTFARHHGTTDHPVDWWISPFRESRWFTRGWTLQELLAPRCVEFYSAEHQRLGDKGSLALLIHEITEIPLAALSGRALETINIEERRKWIKGRETARAEDLAYCQLGIFGVWMVAAYGEGEDSARWRLDEEIDKLPYTERESRLHSSFERIPDHYYTTQENDDYAIAEGYHYEHVECFVWDRREPGTAPVYQYLSTTTGDHFYTRDAEEGRRARGIGYIFEKVAFYTFSAGVATDGSEMRVLHRLLDYTFGEHFYTTDEEERARVTQAGFGDEPNIGFVFPAKTEQTVPLYRWYRGLE</sequence>
<dbReference type="Pfam" id="PF18885">
    <property type="entry name" value="DUF5648"/>
    <property type="match status" value="1"/>
</dbReference>
<dbReference type="STRING" id="196109.A0A136JFY5"/>
<accession>A0A136JFY5</accession>
<dbReference type="PANTHER" id="PTHR10622:SF13">
    <property type="entry name" value="NACHT DOMAIN-CONTAINING PROTEIN"/>
    <property type="match status" value="1"/>
</dbReference>
<organism evidence="3 4">
    <name type="scientific">Microdochium bolleyi</name>
    <dbReference type="NCBI Taxonomy" id="196109"/>
    <lineage>
        <taxon>Eukaryota</taxon>
        <taxon>Fungi</taxon>
        <taxon>Dikarya</taxon>
        <taxon>Ascomycota</taxon>
        <taxon>Pezizomycotina</taxon>
        <taxon>Sordariomycetes</taxon>
        <taxon>Xylariomycetidae</taxon>
        <taxon>Xylariales</taxon>
        <taxon>Microdochiaceae</taxon>
        <taxon>Microdochium</taxon>
    </lineage>
</organism>
<dbReference type="AlphaFoldDB" id="A0A136JFY5"/>
<evidence type="ECO:0000259" key="2">
    <source>
        <dbReference type="Pfam" id="PF18885"/>
    </source>
</evidence>
<name>A0A136JFY5_9PEZI</name>
<dbReference type="Pfam" id="PF06985">
    <property type="entry name" value="HET"/>
    <property type="match status" value="1"/>
</dbReference>
<dbReference type="InterPro" id="IPR010730">
    <property type="entry name" value="HET"/>
</dbReference>
<evidence type="ECO:0000313" key="4">
    <source>
        <dbReference type="Proteomes" id="UP000070501"/>
    </source>
</evidence>
<dbReference type="InterPro" id="IPR043708">
    <property type="entry name" value="DUF5648"/>
</dbReference>
<protein>
    <submittedName>
        <fullName evidence="3">Heterokaryon incompatibility protein-domain-containing protein</fullName>
    </submittedName>
</protein>
<dbReference type="InParanoid" id="A0A136JFY5"/>
<reference evidence="3 4" key="1">
    <citation type="submission" date="2016-02" db="EMBL/GenBank/DDBJ databases">
        <title>Draft genome sequence of Microdochium bolleyi, a fungal endophyte of beachgrass.</title>
        <authorList>
            <consortium name="DOE Joint Genome Institute"/>
            <person name="David A.S."/>
            <person name="May G."/>
            <person name="Haridas S."/>
            <person name="Lim J."/>
            <person name="Wang M."/>
            <person name="Labutti K."/>
            <person name="Lipzen A."/>
            <person name="Barry K."/>
            <person name="Grigoriev I.V."/>
        </authorList>
    </citation>
    <scope>NUCLEOTIDE SEQUENCE [LARGE SCALE GENOMIC DNA]</scope>
    <source>
        <strain evidence="3 4">J235TASD1</strain>
    </source>
</reference>
<dbReference type="OrthoDB" id="9971254at2759"/>
<proteinExistence type="predicted"/>
<feature type="domain" description="Heterokaryon incompatibility" evidence="1">
    <location>
        <begin position="25"/>
        <end position="112"/>
    </location>
</feature>
<dbReference type="EMBL" id="KQ964246">
    <property type="protein sequence ID" value="KXJ96073.1"/>
    <property type="molecule type" value="Genomic_DNA"/>
</dbReference>
<gene>
    <name evidence="3" type="ORF">Micbo1qcDRAFT_158254</name>
</gene>
<keyword evidence="4" id="KW-1185">Reference proteome</keyword>
<feature type="domain" description="DUF5648" evidence="2">
    <location>
        <begin position="309"/>
        <end position="406"/>
    </location>
</feature>
<evidence type="ECO:0000313" key="3">
    <source>
        <dbReference type="EMBL" id="KXJ96073.1"/>
    </source>
</evidence>
<evidence type="ECO:0000259" key="1">
    <source>
        <dbReference type="Pfam" id="PF06985"/>
    </source>
</evidence>
<dbReference type="PANTHER" id="PTHR10622">
    <property type="entry name" value="HET DOMAIN-CONTAINING PROTEIN"/>
    <property type="match status" value="1"/>
</dbReference>